<feature type="repeat" description="ANK" evidence="1">
    <location>
        <begin position="359"/>
        <end position="391"/>
    </location>
</feature>
<dbReference type="AlphaFoldDB" id="A0A8B8SKI2"/>
<dbReference type="SUPFAM" id="SSF47986">
    <property type="entry name" value="DEATH domain"/>
    <property type="match status" value="1"/>
</dbReference>
<dbReference type="CTD" id="728780"/>
<evidence type="ECO:0000256" key="2">
    <source>
        <dbReference type="SAM" id="MobiDB-lite"/>
    </source>
</evidence>
<feature type="repeat" description="ANK" evidence="1">
    <location>
        <begin position="194"/>
        <end position="226"/>
    </location>
</feature>
<evidence type="ECO:0000256" key="1">
    <source>
        <dbReference type="PROSITE-ProRule" id="PRU00023"/>
    </source>
</evidence>
<dbReference type="InterPro" id="IPR052457">
    <property type="entry name" value="Ankyrin-DD_containing_protein"/>
</dbReference>
<dbReference type="SUPFAM" id="SSF48403">
    <property type="entry name" value="Ankyrin repeat"/>
    <property type="match status" value="1"/>
</dbReference>
<evidence type="ECO:0000313" key="4">
    <source>
        <dbReference type="RefSeq" id="XP_032330259.1"/>
    </source>
</evidence>
<feature type="repeat" description="ANK" evidence="1">
    <location>
        <begin position="227"/>
        <end position="259"/>
    </location>
</feature>
<dbReference type="Proteomes" id="UP000694856">
    <property type="component" value="Chromosome 3"/>
</dbReference>
<proteinExistence type="predicted"/>
<accession>A0A8B8SKI2</accession>
<organism evidence="3 4">
    <name type="scientific">Camelus ferus</name>
    <name type="common">Wild bactrian camel</name>
    <name type="synonym">Camelus bactrianus ferus</name>
    <dbReference type="NCBI Taxonomy" id="419612"/>
    <lineage>
        <taxon>Eukaryota</taxon>
        <taxon>Metazoa</taxon>
        <taxon>Chordata</taxon>
        <taxon>Craniata</taxon>
        <taxon>Vertebrata</taxon>
        <taxon>Euteleostomi</taxon>
        <taxon>Mammalia</taxon>
        <taxon>Eutheria</taxon>
        <taxon>Laurasiatheria</taxon>
        <taxon>Artiodactyla</taxon>
        <taxon>Tylopoda</taxon>
        <taxon>Camelidae</taxon>
        <taxon>Camelus</taxon>
    </lineage>
</organism>
<feature type="repeat" description="ANK" evidence="1">
    <location>
        <begin position="326"/>
        <end position="358"/>
    </location>
</feature>
<evidence type="ECO:0000313" key="3">
    <source>
        <dbReference type="Proteomes" id="UP000694856"/>
    </source>
</evidence>
<dbReference type="Pfam" id="PF12796">
    <property type="entry name" value="Ank_2"/>
    <property type="match status" value="3"/>
</dbReference>
<dbReference type="InterPro" id="IPR002110">
    <property type="entry name" value="Ankyrin_rpt"/>
</dbReference>
<reference evidence="4" key="1">
    <citation type="submission" date="2025-08" db="UniProtKB">
        <authorList>
            <consortium name="RefSeq"/>
        </authorList>
    </citation>
    <scope>IDENTIFICATION</scope>
    <source>
        <tissue evidence="4">Ear skin</tissue>
    </source>
</reference>
<dbReference type="Gene3D" id="1.25.40.20">
    <property type="entry name" value="Ankyrin repeat-containing domain"/>
    <property type="match status" value="4"/>
</dbReference>
<keyword evidence="3" id="KW-1185">Reference proteome</keyword>
<gene>
    <name evidence="4" type="primary">ANKDD1B</name>
</gene>
<dbReference type="GeneID" id="102508803"/>
<feature type="repeat" description="ANK" evidence="1">
    <location>
        <begin position="126"/>
        <end position="158"/>
    </location>
</feature>
<dbReference type="PANTHER" id="PTHR24125">
    <property type="entry name" value="ANKYRIN REPEAT AND DEATH DOMAIN-CONTAINING PROTEIN"/>
    <property type="match status" value="1"/>
</dbReference>
<sequence length="600" mass="66882">MEPAPRAPGRRAAGRRRLLGAAAAAKGLREDLRGLSRTPKQEGPREDEEAAAAGHEFLLPNKRSFQNAAKSNNLDLMEKLFEKKVNINAVNNMNRTALHFAVGANNLSAVDFLLNHKARVDVADKHGLTVIHLAAWSGSLEIMLMLVRAGADQRARNQDGMNALQFAAQSNGVRIVEYLIQDLHLKDLNQPDEKGRKPFLLAAERGHIEMIEKLMALNLHTSEKDKEGNAALHLAAKNGHSPAVWVLLTQWQEVNETNENGETPFFLAVEGGHEECSKVLLAAGSDINIPNKLSISALQTAARNGHASLVSFLLSENVDLHHKVEPKESPLHLAVINNHITVVNSLISAQHDIDVLNQRQQTPLHIAADLGNVELVETLLKAGCDLKVVDKHGKTALALAARSNHSLVVDMLIKAERYCAWREERGENVRDPPTSFTLTFKQDHSPETRHIRSLLWDLAYHQLKASEWQRQARSWHFTDAQIRAIEEQWAGEESFREHGHRALLIWLHGALVTQATPVKHLYEELVHAGFPELAAIAKSLPRPGSLAELPGDVPPQDDVWMFTAKKGSTLWNFKKVRKNISNSVILTENFFLMFLLLFLY</sequence>
<keyword evidence="1" id="KW-0040">ANK repeat</keyword>
<protein>
    <submittedName>
        <fullName evidence="4">Ankyrin repeat and death domain-containing protein 1B isoform X2</fullName>
    </submittedName>
</protein>
<feature type="region of interest" description="Disordered" evidence="2">
    <location>
        <begin position="30"/>
        <end position="50"/>
    </location>
</feature>
<dbReference type="SMART" id="SM00248">
    <property type="entry name" value="ANK"/>
    <property type="match status" value="11"/>
</dbReference>
<feature type="repeat" description="ANK" evidence="1">
    <location>
        <begin position="93"/>
        <end position="125"/>
    </location>
</feature>
<feature type="repeat" description="ANK" evidence="1">
    <location>
        <begin position="260"/>
        <end position="292"/>
    </location>
</feature>
<dbReference type="PROSITE" id="PS50297">
    <property type="entry name" value="ANK_REP_REGION"/>
    <property type="match status" value="6"/>
</dbReference>
<dbReference type="InterPro" id="IPR036770">
    <property type="entry name" value="Ankyrin_rpt-contain_sf"/>
</dbReference>
<dbReference type="RefSeq" id="XP_032330259.1">
    <property type="nucleotide sequence ID" value="XM_032474368.1"/>
</dbReference>
<dbReference type="PANTHER" id="PTHR24125:SF1">
    <property type="entry name" value="ANKYRIN REPEAT AND DEATH DOMAIN-CONTAINING PROTEIN 1B"/>
    <property type="match status" value="1"/>
</dbReference>
<dbReference type="PROSITE" id="PS50088">
    <property type="entry name" value="ANK_REPEAT"/>
    <property type="match status" value="7"/>
</dbReference>
<feature type="compositionally biased region" description="Basic and acidic residues" evidence="2">
    <location>
        <begin position="30"/>
        <end position="44"/>
    </location>
</feature>
<name>A0A8B8SKI2_CAMFR</name>
<dbReference type="InterPro" id="IPR011029">
    <property type="entry name" value="DEATH-like_dom_sf"/>
</dbReference>